<name>A0A0A8ZUM1_ARUDO</name>
<sequence length="60" mass="6836">MNLQKANRIESTAGVIDSIPRLSVLLPHLHAQNAINKILRTRQFLKFYWLQAVLIVCAHA</sequence>
<dbReference type="AlphaFoldDB" id="A0A0A8ZUM1"/>
<reference evidence="1" key="2">
    <citation type="journal article" date="2015" name="Data Brief">
        <title>Shoot transcriptome of the giant reed, Arundo donax.</title>
        <authorList>
            <person name="Barrero R.A."/>
            <person name="Guerrero F.D."/>
            <person name="Moolhuijzen P."/>
            <person name="Goolsby J.A."/>
            <person name="Tidwell J."/>
            <person name="Bellgard S.E."/>
            <person name="Bellgard M.I."/>
        </authorList>
    </citation>
    <scope>NUCLEOTIDE SEQUENCE</scope>
    <source>
        <tissue evidence="1">Shoot tissue taken approximately 20 cm above the soil surface</tissue>
    </source>
</reference>
<proteinExistence type="predicted"/>
<organism evidence="1">
    <name type="scientific">Arundo donax</name>
    <name type="common">Giant reed</name>
    <name type="synonym">Donax arundinaceus</name>
    <dbReference type="NCBI Taxonomy" id="35708"/>
    <lineage>
        <taxon>Eukaryota</taxon>
        <taxon>Viridiplantae</taxon>
        <taxon>Streptophyta</taxon>
        <taxon>Embryophyta</taxon>
        <taxon>Tracheophyta</taxon>
        <taxon>Spermatophyta</taxon>
        <taxon>Magnoliopsida</taxon>
        <taxon>Liliopsida</taxon>
        <taxon>Poales</taxon>
        <taxon>Poaceae</taxon>
        <taxon>PACMAD clade</taxon>
        <taxon>Arundinoideae</taxon>
        <taxon>Arundineae</taxon>
        <taxon>Arundo</taxon>
    </lineage>
</organism>
<accession>A0A0A8ZUM1</accession>
<protein>
    <submittedName>
        <fullName evidence="1">Uncharacterized protein</fullName>
    </submittedName>
</protein>
<reference evidence="1" key="1">
    <citation type="submission" date="2014-09" db="EMBL/GenBank/DDBJ databases">
        <authorList>
            <person name="Magalhaes I.L.F."/>
            <person name="Oliveira U."/>
            <person name="Santos F.R."/>
            <person name="Vidigal T.H.D.A."/>
            <person name="Brescovit A.D."/>
            <person name="Santos A.J."/>
        </authorList>
    </citation>
    <scope>NUCLEOTIDE SEQUENCE</scope>
    <source>
        <tissue evidence="1">Shoot tissue taken approximately 20 cm above the soil surface</tissue>
    </source>
</reference>
<evidence type="ECO:0000313" key="1">
    <source>
        <dbReference type="EMBL" id="JAD41393.1"/>
    </source>
</evidence>
<dbReference type="EMBL" id="GBRH01256502">
    <property type="protein sequence ID" value="JAD41393.1"/>
    <property type="molecule type" value="Transcribed_RNA"/>
</dbReference>